<evidence type="ECO:0000256" key="2">
    <source>
        <dbReference type="ARBA" id="ARBA00009127"/>
    </source>
</evidence>
<keyword evidence="3" id="KW-0964">Secreted</keyword>
<dbReference type="PANTHER" id="PTHR10009:SF18">
    <property type="entry name" value="PROTEIN YELLOW-LIKE PROTEIN"/>
    <property type="match status" value="1"/>
</dbReference>
<feature type="chain" id="PRO_5027072483" evidence="5">
    <location>
        <begin position="20"/>
        <end position="448"/>
    </location>
</feature>
<dbReference type="KEGG" id="bman:114245769"/>
<reference evidence="7" key="1">
    <citation type="submission" date="2025-08" db="UniProtKB">
        <authorList>
            <consortium name="RefSeq"/>
        </authorList>
    </citation>
    <scope>IDENTIFICATION</scope>
    <source>
        <tissue evidence="7">Silk gland</tissue>
    </source>
</reference>
<dbReference type="AlphaFoldDB" id="A0A6J2K0I4"/>
<sequence>MTTLILTINLLVFTIQCSSYTLDPEASWKLFTYDIDGVQYSEDSDYELKDGAITFDEDLEDHEKFLIRKNLVPYSAIDTTRYIIFSIPRTRPGIPFSLNYYTLDFLQAGSPLINPYPSTKESREIISVYGLHQSGCRRLVWFVDTGFIDIPGAKKQVKPAEILAYASFNGVFHRYIIDSNVLQDGVTSGLKSLIVDFIYPCDLAYVYISDEYANTIITFSLEDKRFHKINRSAEGEAWSFPVPSSIVNFVQNVIRYRNTPKETFEHYYAFLNSQSTSNGDLVPTQKSEVTPYNTNDETYPHGVLFDWNFDSDILIFSNKNRTHLYCWNMNTQVDEKNVDLIVDVTSKPNVYISSFEVLGFHFKMLLNKVRGPEPNVYDEKENNFVLYGGSFKQLLEGTKCVMANNCTHFIKKRRASHQFLYAYKNSPKYVTDQIADRIEATKGLRPIN</sequence>
<dbReference type="GO" id="GO:0005576">
    <property type="term" value="C:extracellular region"/>
    <property type="evidence" value="ECO:0007669"/>
    <property type="project" value="UniProtKB-SubCell"/>
</dbReference>
<evidence type="ECO:0000256" key="4">
    <source>
        <dbReference type="ARBA" id="ARBA00022729"/>
    </source>
</evidence>
<organism evidence="6 7">
    <name type="scientific">Bombyx mandarina</name>
    <name type="common">Wild silk moth</name>
    <name type="synonym">Wild silkworm</name>
    <dbReference type="NCBI Taxonomy" id="7092"/>
    <lineage>
        <taxon>Eukaryota</taxon>
        <taxon>Metazoa</taxon>
        <taxon>Ecdysozoa</taxon>
        <taxon>Arthropoda</taxon>
        <taxon>Hexapoda</taxon>
        <taxon>Insecta</taxon>
        <taxon>Pterygota</taxon>
        <taxon>Neoptera</taxon>
        <taxon>Endopterygota</taxon>
        <taxon>Lepidoptera</taxon>
        <taxon>Glossata</taxon>
        <taxon>Ditrysia</taxon>
        <taxon>Bombycoidea</taxon>
        <taxon>Bombycidae</taxon>
        <taxon>Bombycinae</taxon>
        <taxon>Bombyx</taxon>
    </lineage>
</organism>
<dbReference type="Pfam" id="PF03022">
    <property type="entry name" value="MRJP"/>
    <property type="match status" value="1"/>
</dbReference>
<comment type="similarity">
    <text evidence="2">Belongs to the major royal jelly protein family.</text>
</comment>
<evidence type="ECO:0000313" key="7">
    <source>
        <dbReference type="RefSeq" id="XP_028033844.1"/>
    </source>
</evidence>
<gene>
    <name evidence="7" type="primary">LOC114245769</name>
</gene>
<name>A0A6J2K0I4_BOMMA</name>
<feature type="signal peptide" evidence="5">
    <location>
        <begin position="1"/>
        <end position="19"/>
    </location>
</feature>
<proteinExistence type="inferred from homology"/>
<evidence type="ECO:0000313" key="6">
    <source>
        <dbReference type="Proteomes" id="UP000504629"/>
    </source>
</evidence>
<evidence type="ECO:0000256" key="3">
    <source>
        <dbReference type="ARBA" id="ARBA00022525"/>
    </source>
</evidence>
<protein>
    <submittedName>
        <fullName evidence="7">Protein yellow-like</fullName>
    </submittedName>
</protein>
<dbReference type="RefSeq" id="XP_028033844.1">
    <property type="nucleotide sequence ID" value="XM_028178043.1"/>
</dbReference>
<comment type="subcellular location">
    <subcellularLocation>
        <location evidence="1">Secreted</location>
    </subcellularLocation>
</comment>
<dbReference type="InterPro" id="IPR017996">
    <property type="entry name" value="MRJP/yellow-related"/>
</dbReference>
<dbReference type="InterPro" id="IPR011042">
    <property type="entry name" value="6-blade_b-propeller_TolB-like"/>
</dbReference>
<dbReference type="OrthoDB" id="8184345at2759"/>
<keyword evidence="6" id="KW-1185">Reference proteome</keyword>
<evidence type="ECO:0000256" key="1">
    <source>
        <dbReference type="ARBA" id="ARBA00004613"/>
    </source>
</evidence>
<keyword evidence="4 5" id="KW-0732">Signal</keyword>
<dbReference type="PANTHER" id="PTHR10009">
    <property type="entry name" value="PROTEIN YELLOW-RELATED"/>
    <property type="match status" value="1"/>
</dbReference>
<evidence type="ECO:0000256" key="5">
    <source>
        <dbReference type="SAM" id="SignalP"/>
    </source>
</evidence>
<accession>A0A6J2K0I4</accession>
<dbReference type="Proteomes" id="UP000504629">
    <property type="component" value="Unplaced"/>
</dbReference>
<dbReference type="GeneID" id="114245769"/>
<dbReference type="Gene3D" id="2.120.10.30">
    <property type="entry name" value="TolB, C-terminal domain"/>
    <property type="match status" value="1"/>
</dbReference>